<dbReference type="PANTHER" id="PTHR48040:SF53">
    <property type="entry name" value="ABC TRANSPORTER G FAMILY MEMBER 35-LIKE"/>
    <property type="match status" value="1"/>
</dbReference>
<proteinExistence type="predicted"/>
<feature type="transmembrane region" description="Helical" evidence="1">
    <location>
        <begin position="92"/>
        <end position="117"/>
    </location>
</feature>
<comment type="caution">
    <text evidence="2">The sequence shown here is derived from an EMBL/GenBank/DDBJ whole genome shotgun (WGS) entry which is preliminary data.</text>
</comment>
<name>A0AAV7EAG6_ARIFI</name>
<dbReference type="AlphaFoldDB" id="A0AAV7EAG6"/>
<dbReference type="EMBL" id="JAINDJ010000006">
    <property type="protein sequence ID" value="KAG9444836.1"/>
    <property type="molecule type" value="Genomic_DNA"/>
</dbReference>
<reference evidence="2 3" key="1">
    <citation type="submission" date="2021-07" db="EMBL/GenBank/DDBJ databases">
        <title>The Aristolochia fimbriata genome: insights into angiosperm evolution, floral development and chemical biosynthesis.</title>
        <authorList>
            <person name="Jiao Y."/>
        </authorList>
    </citation>
    <scope>NUCLEOTIDE SEQUENCE [LARGE SCALE GENOMIC DNA]</scope>
    <source>
        <strain evidence="2">IBCAS-2021</strain>
        <tissue evidence="2">Leaf</tissue>
    </source>
</reference>
<keyword evidence="1" id="KW-0812">Transmembrane</keyword>
<keyword evidence="3" id="KW-1185">Reference proteome</keyword>
<keyword evidence="1" id="KW-1133">Transmembrane helix</keyword>
<dbReference type="Proteomes" id="UP000825729">
    <property type="component" value="Unassembled WGS sequence"/>
</dbReference>
<evidence type="ECO:0000256" key="1">
    <source>
        <dbReference type="SAM" id="Phobius"/>
    </source>
</evidence>
<dbReference type="PANTHER" id="PTHR48040">
    <property type="entry name" value="PLEIOTROPIC DRUG RESISTANCE PROTEIN 1-LIKE ISOFORM X1"/>
    <property type="match status" value="1"/>
</dbReference>
<protein>
    <submittedName>
        <fullName evidence="2">Uncharacterized protein</fullName>
    </submittedName>
</protein>
<accession>A0AAV7EAG6</accession>
<keyword evidence="1" id="KW-0472">Membrane</keyword>
<evidence type="ECO:0000313" key="2">
    <source>
        <dbReference type="EMBL" id="KAG9444836.1"/>
    </source>
</evidence>
<organism evidence="2 3">
    <name type="scientific">Aristolochia fimbriata</name>
    <name type="common">White veined hardy Dutchman's pipe vine</name>
    <dbReference type="NCBI Taxonomy" id="158543"/>
    <lineage>
        <taxon>Eukaryota</taxon>
        <taxon>Viridiplantae</taxon>
        <taxon>Streptophyta</taxon>
        <taxon>Embryophyta</taxon>
        <taxon>Tracheophyta</taxon>
        <taxon>Spermatophyta</taxon>
        <taxon>Magnoliopsida</taxon>
        <taxon>Magnoliidae</taxon>
        <taxon>Piperales</taxon>
        <taxon>Aristolochiaceae</taxon>
        <taxon>Aristolochia</taxon>
    </lineage>
</organism>
<evidence type="ECO:0000313" key="3">
    <source>
        <dbReference type="Proteomes" id="UP000825729"/>
    </source>
</evidence>
<gene>
    <name evidence="2" type="ORF">H6P81_016176</name>
</gene>
<sequence length="194" mass="22107">MDLCQDNIKVVDIFSAIQKKDDWQNACFTEAKRSNKGIDRSFSGIQVNNHTLEIHLYCAGKGSIDLPTDLYGPLISAIAVTPEFETGDKKKLLIAVKAGIAVGSAFVLFLFILIFLWKVGFLCSKEEARFKRFHVGMRLGEEFSVPYDKSKSHKAALVFCKHVVPTMDLLRATFAKEWLIKRNSFVYFLYFVYF</sequence>